<feature type="region of interest" description="Disordered" evidence="1">
    <location>
        <begin position="1"/>
        <end position="82"/>
    </location>
</feature>
<accession>A0A8H2WWJ2</accession>
<dbReference type="InterPro" id="IPR032474">
    <property type="entry name" value="Argonaute_N"/>
</dbReference>
<dbReference type="Proteomes" id="UP000663853">
    <property type="component" value="Unassembled WGS sequence"/>
</dbReference>
<name>A0A8H2WWJ2_9AGAM</name>
<dbReference type="Pfam" id="PF02170">
    <property type="entry name" value="PAZ"/>
    <property type="match status" value="1"/>
</dbReference>
<dbReference type="SUPFAM" id="SSF53098">
    <property type="entry name" value="Ribonuclease H-like"/>
    <property type="match status" value="1"/>
</dbReference>
<dbReference type="InterPro" id="IPR003100">
    <property type="entry name" value="PAZ_dom"/>
</dbReference>
<dbReference type="InterPro" id="IPR045246">
    <property type="entry name" value="Piwi_ago-like"/>
</dbReference>
<dbReference type="PROSITE" id="PS50822">
    <property type="entry name" value="PIWI"/>
    <property type="match status" value="1"/>
</dbReference>
<dbReference type="InterPro" id="IPR032472">
    <property type="entry name" value="ArgoL2"/>
</dbReference>
<dbReference type="CDD" id="cd04657">
    <property type="entry name" value="Piwi_ago-like"/>
    <property type="match status" value="1"/>
</dbReference>
<evidence type="ECO:0000259" key="2">
    <source>
        <dbReference type="PROSITE" id="PS50821"/>
    </source>
</evidence>
<evidence type="ECO:0000313" key="4">
    <source>
        <dbReference type="EMBL" id="CAE6411440.1"/>
    </source>
</evidence>
<dbReference type="AlphaFoldDB" id="A0A8H2WWJ2"/>
<dbReference type="InterPro" id="IPR014811">
    <property type="entry name" value="ArgoL1"/>
</dbReference>
<dbReference type="GO" id="GO:0003723">
    <property type="term" value="F:RNA binding"/>
    <property type="evidence" value="ECO:0007669"/>
    <property type="project" value="InterPro"/>
</dbReference>
<dbReference type="EMBL" id="CAJMXA010000020">
    <property type="protein sequence ID" value="CAE6411440.1"/>
    <property type="molecule type" value="Genomic_DNA"/>
</dbReference>
<dbReference type="Pfam" id="PF08699">
    <property type="entry name" value="ArgoL1"/>
    <property type="match status" value="1"/>
</dbReference>
<evidence type="ECO:0000259" key="3">
    <source>
        <dbReference type="PROSITE" id="PS50822"/>
    </source>
</evidence>
<evidence type="ECO:0000256" key="1">
    <source>
        <dbReference type="SAM" id="MobiDB-lite"/>
    </source>
</evidence>
<comment type="caution">
    <text evidence="4">The sequence shown here is derived from an EMBL/GenBank/DDBJ whole genome shotgun (WGS) entry which is preliminary data.</text>
</comment>
<sequence length="952" mass="104396">MHPQQRGRSRGRGGPPGGDRGGSAPRGRGDGGRGGGGGHRGDRGDRSRSRGRGGPRGQGGFAPRHDSVAAPPYHPDPAEATGVDAPTIAAGVETVGVPRPPGRGTAGRPLTVTTNNFKVTLPEATFHHYDVINTDEPKPLKWNHELIRALQEHTAPAVFTPRAVYDGRKNMFASRRLPLAGGNGNTQTFDVSLEPAHPGGRPPRTYNVTLKHVNTINPVLLQRFQAGQQSINNEVLTAFIAVNLVVKMDPMLRYPFKGQSFYTDKEVRPIGGGMELWRGFLQSVRAGLASMLINIDISTGAMYSPGPMIGVCQQILVNNSPNSLVPGQGLSDRDRIKLQRFLAGVRFVTTHREKNGQVSSKSKVLKKITSQSASNLLFTNSEGNEMSVAQYFQTLGTNLVYPNYTCIETASGAAYPIEVCSIIPGQLMKKQIPPNLVNSVLDFSTKKPQERLNSIVAGHSVLQYGQSEYMRQFRMTVNQHPEKCLARVLPTPALNYGPNSKFRQIRPKDGSWNLRDQKLFKGAMCKGWALVIYDTRGVRQSDTQDIVKGLKEQADLLGIQQISHDPVIVFPSAQYLDVAQQLRSAGQQVYQKTKAPPSLIVIVLPENSAELYQAIKHFGDVTQGIATQCLKSNKCRGAKPQYWANVCLKINAKLGGVNNVLDPNTPNLRFLTDTANPAIVLGADVMHPAPGTKDRPSFASLVGSIDSNVAHYTAVSQAQDSRVEMIHNLEGMVYEILGRHAYWKSAQEKKQVAFPKRLIYYRDGVSEGQFRQVLEIELAAIRAACKRHKIKPTITVVVVGKRHHVRFFPTHGGEDRSGNCPAGTVVDDVVGHPTEFDFYLQSHGGLLGTSRSGHYSVLYDENNFSPDGIQAVSFALCHVYARATRSVSIPAPVYYADIVCARAKNHYDPSIGYNSIDDTETVASGATGSAVQHYKDSYKHTHQDQRYKMYFQ</sequence>
<dbReference type="SMART" id="SM01163">
    <property type="entry name" value="DUF1785"/>
    <property type="match status" value="1"/>
</dbReference>
<dbReference type="Pfam" id="PF16487">
    <property type="entry name" value="ArgoMid"/>
    <property type="match status" value="1"/>
</dbReference>
<protein>
    <recommendedName>
        <fullName evidence="6">Protein argonaute-2</fullName>
    </recommendedName>
</protein>
<feature type="compositionally biased region" description="Basic and acidic residues" evidence="1">
    <location>
        <begin position="39"/>
        <end position="48"/>
    </location>
</feature>
<dbReference type="InterPro" id="IPR036085">
    <property type="entry name" value="PAZ_dom_sf"/>
</dbReference>
<dbReference type="InterPro" id="IPR003165">
    <property type="entry name" value="Piwi"/>
</dbReference>
<dbReference type="Pfam" id="PF16488">
    <property type="entry name" value="ArgoL2"/>
    <property type="match status" value="1"/>
</dbReference>
<feature type="domain" description="Piwi" evidence="3">
    <location>
        <begin position="599"/>
        <end position="908"/>
    </location>
</feature>
<dbReference type="PANTHER" id="PTHR22891">
    <property type="entry name" value="EUKARYOTIC TRANSLATION INITIATION FACTOR 2C"/>
    <property type="match status" value="1"/>
</dbReference>
<evidence type="ECO:0008006" key="6">
    <source>
        <dbReference type="Google" id="ProtNLM"/>
    </source>
</evidence>
<proteinExistence type="predicted"/>
<dbReference type="Gene3D" id="2.170.260.10">
    <property type="entry name" value="paz domain"/>
    <property type="match status" value="1"/>
</dbReference>
<dbReference type="InterPro" id="IPR036397">
    <property type="entry name" value="RNaseH_sf"/>
</dbReference>
<reference evidence="4" key="1">
    <citation type="submission" date="2021-01" db="EMBL/GenBank/DDBJ databases">
        <authorList>
            <person name="Kaushik A."/>
        </authorList>
    </citation>
    <scope>NUCLEOTIDE SEQUENCE</scope>
    <source>
        <strain evidence="4">AG6-10EEA</strain>
    </source>
</reference>
<evidence type="ECO:0000313" key="5">
    <source>
        <dbReference type="Proteomes" id="UP000663853"/>
    </source>
</evidence>
<dbReference type="Pfam" id="PF16486">
    <property type="entry name" value="ArgoN"/>
    <property type="match status" value="1"/>
</dbReference>
<organism evidence="4 5">
    <name type="scientific">Rhizoctonia solani</name>
    <dbReference type="NCBI Taxonomy" id="456999"/>
    <lineage>
        <taxon>Eukaryota</taxon>
        <taxon>Fungi</taxon>
        <taxon>Dikarya</taxon>
        <taxon>Basidiomycota</taxon>
        <taxon>Agaricomycotina</taxon>
        <taxon>Agaricomycetes</taxon>
        <taxon>Cantharellales</taxon>
        <taxon>Ceratobasidiaceae</taxon>
        <taxon>Rhizoctonia</taxon>
    </lineage>
</organism>
<dbReference type="Pfam" id="PF02171">
    <property type="entry name" value="Piwi"/>
    <property type="match status" value="1"/>
</dbReference>
<dbReference type="PROSITE" id="PS50821">
    <property type="entry name" value="PAZ"/>
    <property type="match status" value="1"/>
</dbReference>
<dbReference type="InterPro" id="IPR012337">
    <property type="entry name" value="RNaseH-like_sf"/>
</dbReference>
<dbReference type="InterPro" id="IPR032473">
    <property type="entry name" value="Argonaute_Mid_dom"/>
</dbReference>
<feature type="compositionally biased region" description="Gly residues" evidence="1">
    <location>
        <begin position="12"/>
        <end position="21"/>
    </location>
</feature>
<feature type="domain" description="PAZ" evidence="2">
    <location>
        <begin position="314"/>
        <end position="424"/>
    </location>
</feature>
<dbReference type="CDD" id="cd02846">
    <property type="entry name" value="PAZ_argonaute_like"/>
    <property type="match status" value="1"/>
</dbReference>
<dbReference type="Gene3D" id="3.30.420.10">
    <property type="entry name" value="Ribonuclease H-like superfamily/Ribonuclease H"/>
    <property type="match status" value="1"/>
</dbReference>
<gene>
    <name evidence="4" type="ORF">RDB_LOCUS1465</name>
</gene>
<dbReference type="SUPFAM" id="SSF101690">
    <property type="entry name" value="PAZ domain"/>
    <property type="match status" value="1"/>
</dbReference>
<dbReference type="SMART" id="SM00950">
    <property type="entry name" value="Piwi"/>
    <property type="match status" value="1"/>
</dbReference>
<dbReference type="Gene3D" id="3.40.50.2300">
    <property type="match status" value="1"/>
</dbReference>
<feature type="compositionally biased region" description="Basic residues" evidence="1">
    <location>
        <begin position="1"/>
        <end position="11"/>
    </location>
</feature>